<organism evidence="14 15">
    <name type="scientific">Vigna mungo</name>
    <name type="common">Black gram</name>
    <name type="synonym">Phaseolus mungo</name>
    <dbReference type="NCBI Taxonomy" id="3915"/>
    <lineage>
        <taxon>Eukaryota</taxon>
        <taxon>Viridiplantae</taxon>
        <taxon>Streptophyta</taxon>
        <taxon>Embryophyta</taxon>
        <taxon>Tracheophyta</taxon>
        <taxon>Spermatophyta</taxon>
        <taxon>Magnoliopsida</taxon>
        <taxon>eudicotyledons</taxon>
        <taxon>Gunneridae</taxon>
        <taxon>Pentapetalae</taxon>
        <taxon>rosids</taxon>
        <taxon>fabids</taxon>
        <taxon>Fabales</taxon>
        <taxon>Fabaceae</taxon>
        <taxon>Papilionoideae</taxon>
        <taxon>50 kb inversion clade</taxon>
        <taxon>NPAAA clade</taxon>
        <taxon>indigoferoid/millettioid clade</taxon>
        <taxon>Phaseoleae</taxon>
        <taxon>Vigna</taxon>
    </lineage>
</organism>
<keyword evidence="5" id="KW-0186">Copper</keyword>
<dbReference type="Pfam" id="PF02298">
    <property type="entry name" value="Cu_bind_like"/>
    <property type="match status" value="2"/>
</dbReference>
<feature type="chain" id="PRO_5042953876" description="Phytocyanin domain-containing protein" evidence="12">
    <location>
        <begin position="22"/>
        <end position="272"/>
    </location>
</feature>
<dbReference type="InterPro" id="IPR003245">
    <property type="entry name" value="Phytocyanin_dom"/>
</dbReference>
<protein>
    <recommendedName>
        <fullName evidence="13">Phytocyanin domain-containing protein</fullName>
    </recommendedName>
</protein>
<comment type="function">
    <text evidence="10">May act as a carbohydrate transporter.</text>
</comment>
<keyword evidence="3" id="KW-0479">Metal-binding</keyword>
<dbReference type="PROSITE" id="PS51485">
    <property type="entry name" value="PHYTOCYANIN"/>
    <property type="match status" value="2"/>
</dbReference>
<evidence type="ECO:0000256" key="8">
    <source>
        <dbReference type="ARBA" id="ARBA00023180"/>
    </source>
</evidence>
<proteinExistence type="inferred from homology"/>
<keyword evidence="4 12" id="KW-0732">Signal</keyword>
<name>A0AAQ3S1E3_VIGMU</name>
<feature type="signal peptide" evidence="12">
    <location>
        <begin position="1"/>
        <end position="21"/>
    </location>
</feature>
<dbReference type="EMBL" id="CP144696">
    <property type="protein sequence ID" value="WVZ12978.1"/>
    <property type="molecule type" value="Genomic_DNA"/>
</dbReference>
<feature type="region of interest" description="Disordered" evidence="11">
    <location>
        <begin position="209"/>
        <end position="251"/>
    </location>
</feature>
<feature type="compositionally biased region" description="Low complexity" evidence="11">
    <location>
        <begin position="228"/>
        <end position="242"/>
    </location>
</feature>
<dbReference type="PANTHER" id="PTHR33021:SF496">
    <property type="entry name" value="OS08G0482700 PROTEIN"/>
    <property type="match status" value="1"/>
</dbReference>
<sequence>MARSFFLVLFAVATLLHGSAAQTRHVVGDSTGWTIPSGGAATYTAWASGKTFVVDDTLVFNFTNGQHDVAKVTKSAYDACNGASTIFTLLSGPATVTLNETGEQYYICTFGSHCSLGQKLTVNVVNRASATPSPAPQPSRSVFNYQSNAHNVEELTKEDYDSCNSSSPLATYTTPPARVTLNKTGAHYFICGVPGHCLGGQKLAINVTGSGSTANSPSPLATPPSPSSPSTNPSTPSPSGSLAPPPQNSGAASLGLVGVSATLLSLAAAFFY</sequence>
<feature type="domain" description="Phytocyanin" evidence="13">
    <location>
        <begin position="142"/>
        <end position="209"/>
    </location>
</feature>
<dbReference type="Gene3D" id="2.60.40.420">
    <property type="entry name" value="Cupredoxins - blue copper proteins"/>
    <property type="match status" value="2"/>
</dbReference>
<dbReference type="GO" id="GO:0009877">
    <property type="term" value="P:nodulation"/>
    <property type="evidence" value="ECO:0007669"/>
    <property type="project" value="UniProtKB-KW"/>
</dbReference>
<comment type="similarity">
    <text evidence="9">Belongs to the early nodulin-like (ENODL) family.</text>
</comment>
<dbReference type="GO" id="GO:0046872">
    <property type="term" value="F:metal ion binding"/>
    <property type="evidence" value="ECO:0007669"/>
    <property type="project" value="UniProtKB-KW"/>
</dbReference>
<dbReference type="SUPFAM" id="SSF49503">
    <property type="entry name" value="Cupredoxins"/>
    <property type="match status" value="2"/>
</dbReference>
<gene>
    <name evidence="14" type="ORF">V8G54_017508</name>
</gene>
<evidence type="ECO:0000256" key="2">
    <source>
        <dbReference type="ARBA" id="ARBA00022458"/>
    </source>
</evidence>
<evidence type="ECO:0000313" key="15">
    <source>
        <dbReference type="Proteomes" id="UP001374535"/>
    </source>
</evidence>
<comment type="subcellular location">
    <subcellularLocation>
        <location evidence="1">Endomembrane system</location>
    </subcellularLocation>
</comment>
<dbReference type="InterPro" id="IPR008972">
    <property type="entry name" value="Cupredoxin"/>
</dbReference>
<keyword evidence="15" id="KW-1185">Reference proteome</keyword>
<accession>A0AAQ3S1E3</accession>
<dbReference type="FunFam" id="2.60.40.420:FF:000034">
    <property type="entry name" value="Cupredoxin superfamily protein"/>
    <property type="match status" value="1"/>
</dbReference>
<dbReference type="InterPro" id="IPR028871">
    <property type="entry name" value="BlueCu_1_BS"/>
</dbReference>
<dbReference type="GO" id="GO:0009055">
    <property type="term" value="F:electron transfer activity"/>
    <property type="evidence" value="ECO:0007669"/>
    <property type="project" value="InterPro"/>
</dbReference>
<evidence type="ECO:0000256" key="10">
    <source>
        <dbReference type="ARBA" id="ARBA00037626"/>
    </source>
</evidence>
<dbReference type="AlphaFoldDB" id="A0AAQ3S1E3"/>
<keyword evidence="6" id="KW-0472">Membrane</keyword>
<dbReference type="GO" id="GO:0012505">
    <property type="term" value="C:endomembrane system"/>
    <property type="evidence" value="ECO:0007669"/>
    <property type="project" value="UniProtKB-SubCell"/>
</dbReference>
<evidence type="ECO:0000313" key="14">
    <source>
        <dbReference type="EMBL" id="WVZ12978.1"/>
    </source>
</evidence>
<evidence type="ECO:0000256" key="12">
    <source>
        <dbReference type="SAM" id="SignalP"/>
    </source>
</evidence>
<dbReference type="Proteomes" id="UP001374535">
    <property type="component" value="Chromosome 5"/>
</dbReference>
<keyword evidence="2" id="KW-0536">Nodulation</keyword>
<evidence type="ECO:0000259" key="13">
    <source>
        <dbReference type="PROSITE" id="PS51485"/>
    </source>
</evidence>
<evidence type="ECO:0000256" key="9">
    <source>
        <dbReference type="ARBA" id="ARBA00035011"/>
    </source>
</evidence>
<evidence type="ECO:0000256" key="1">
    <source>
        <dbReference type="ARBA" id="ARBA00004308"/>
    </source>
</evidence>
<evidence type="ECO:0000256" key="3">
    <source>
        <dbReference type="ARBA" id="ARBA00022723"/>
    </source>
</evidence>
<evidence type="ECO:0000256" key="11">
    <source>
        <dbReference type="SAM" id="MobiDB-lite"/>
    </source>
</evidence>
<reference evidence="14 15" key="1">
    <citation type="journal article" date="2023" name="Life. Sci Alliance">
        <title>Evolutionary insights into 3D genome organization and epigenetic landscape of Vigna mungo.</title>
        <authorList>
            <person name="Junaid A."/>
            <person name="Singh B."/>
            <person name="Bhatia S."/>
        </authorList>
    </citation>
    <scope>NUCLEOTIDE SEQUENCE [LARGE SCALE GENOMIC DNA]</scope>
    <source>
        <strain evidence="14">Urdbean</strain>
    </source>
</reference>
<dbReference type="InterPro" id="IPR039391">
    <property type="entry name" value="Phytocyanin-like"/>
</dbReference>
<feature type="domain" description="Phytocyanin" evidence="13">
    <location>
        <begin position="23"/>
        <end position="126"/>
    </location>
</feature>
<evidence type="ECO:0000256" key="4">
    <source>
        <dbReference type="ARBA" id="ARBA00022729"/>
    </source>
</evidence>
<dbReference type="PANTHER" id="PTHR33021">
    <property type="entry name" value="BLUE COPPER PROTEIN"/>
    <property type="match status" value="1"/>
</dbReference>
<keyword evidence="7" id="KW-1015">Disulfide bond</keyword>
<dbReference type="GO" id="GO:0005886">
    <property type="term" value="C:plasma membrane"/>
    <property type="evidence" value="ECO:0007669"/>
    <property type="project" value="TreeGrafter"/>
</dbReference>
<evidence type="ECO:0000256" key="5">
    <source>
        <dbReference type="ARBA" id="ARBA00023008"/>
    </source>
</evidence>
<keyword evidence="8" id="KW-0325">Glycoprotein</keyword>
<dbReference type="PROSITE" id="PS00196">
    <property type="entry name" value="COPPER_BLUE"/>
    <property type="match status" value="2"/>
</dbReference>
<evidence type="ECO:0000256" key="6">
    <source>
        <dbReference type="ARBA" id="ARBA00023136"/>
    </source>
</evidence>
<evidence type="ECO:0000256" key="7">
    <source>
        <dbReference type="ARBA" id="ARBA00023157"/>
    </source>
</evidence>